<dbReference type="GO" id="GO:0006308">
    <property type="term" value="P:DNA catabolic process"/>
    <property type="evidence" value="ECO:0007669"/>
    <property type="project" value="UniProtKB-UniRule"/>
</dbReference>
<organism evidence="7 8">
    <name type="scientific">Ketogulonicigenium robustum</name>
    <dbReference type="NCBI Taxonomy" id="92947"/>
    <lineage>
        <taxon>Bacteria</taxon>
        <taxon>Pseudomonadati</taxon>
        <taxon>Pseudomonadota</taxon>
        <taxon>Alphaproteobacteria</taxon>
        <taxon>Rhodobacterales</taxon>
        <taxon>Roseobacteraceae</taxon>
        <taxon>Ketogulonicigenium</taxon>
    </lineage>
</organism>
<comment type="subunit">
    <text evidence="6">Heterooligomer composed of large and small subunits.</text>
</comment>
<keyword evidence="5 6" id="KW-0269">Exonuclease</keyword>
<keyword evidence="4 6" id="KW-0378">Hydrolase</keyword>
<comment type="subcellular location">
    <subcellularLocation>
        <location evidence="6">Cytoplasm</location>
    </subcellularLocation>
</comment>
<dbReference type="GO" id="GO:0008855">
    <property type="term" value="F:exodeoxyribonuclease VII activity"/>
    <property type="evidence" value="ECO:0007669"/>
    <property type="project" value="UniProtKB-UniRule"/>
</dbReference>
<dbReference type="GO" id="GO:0005829">
    <property type="term" value="C:cytosol"/>
    <property type="evidence" value="ECO:0007669"/>
    <property type="project" value="TreeGrafter"/>
</dbReference>
<evidence type="ECO:0000256" key="2">
    <source>
        <dbReference type="ARBA" id="ARBA00022490"/>
    </source>
</evidence>
<dbReference type="PANTHER" id="PTHR34137:SF1">
    <property type="entry name" value="EXODEOXYRIBONUCLEASE 7 SMALL SUBUNIT"/>
    <property type="match status" value="1"/>
</dbReference>
<evidence type="ECO:0000313" key="7">
    <source>
        <dbReference type="EMBL" id="ARO13539.1"/>
    </source>
</evidence>
<sequence length="79" mass="8801">MTQKPVEDMTFEEALAELEQIVAQLERGDVPLEESIARYQRGADLRARCAKKLEEAQEKIARITLGENGQAAGLQPFEA</sequence>
<reference evidence="7 8" key="1">
    <citation type="submission" date="2017-02" db="EMBL/GenBank/DDBJ databases">
        <title>Ketogulonicigenium robustum SPU B003 Genome sequencing and assembly.</title>
        <authorList>
            <person name="Li Y."/>
            <person name="Liu L."/>
            <person name="Wang C."/>
            <person name="Zhang M."/>
            <person name="Zhang T."/>
            <person name="Zhang Y."/>
        </authorList>
    </citation>
    <scope>NUCLEOTIDE SEQUENCE [LARGE SCALE GENOMIC DNA]</scope>
    <source>
        <strain evidence="7 8">SPU_B003</strain>
    </source>
</reference>
<accession>A0A1W6NWF4</accession>
<comment type="similarity">
    <text evidence="1 6">Belongs to the XseB family.</text>
</comment>
<dbReference type="Proteomes" id="UP000242447">
    <property type="component" value="Chromosome"/>
</dbReference>
<dbReference type="NCBIfam" id="NF002139">
    <property type="entry name" value="PRK00977.1-3"/>
    <property type="match status" value="1"/>
</dbReference>
<dbReference type="PIRSF" id="PIRSF006488">
    <property type="entry name" value="Exonuc_VII_S"/>
    <property type="match status" value="1"/>
</dbReference>
<evidence type="ECO:0000313" key="8">
    <source>
        <dbReference type="Proteomes" id="UP000242447"/>
    </source>
</evidence>
<dbReference type="Gene3D" id="1.10.287.1040">
    <property type="entry name" value="Exonuclease VII, small subunit"/>
    <property type="match status" value="1"/>
</dbReference>
<dbReference type="OrthoDB" id="9808145at2"/>
<dbReference type="GO" id="GO:0009318">
    <property type="term" value="C:exodeoxyribonuclease VII complex"/>
    <property type="evidence" value="ECO:0007669"/>
    <property type="project" value="UniProtKB-UniRule"/>
</dbReference>
<comment type="function">
    <text evidence="6">Bidirectionally degrades single-stranded DNA into large acid-insoluble oligonucleotides, which are then degraded further into small acid-soluble oligonucleotides.</text>
</comment>
<protein>
    <recommendedName>
        <fullName evidence="6">Exodeoxyribonuclease 7 small subunit</fullName>
        <ecNumber evidence="6">3.1.11.6</ecNumber>
    </recommendedName>
    <alternativeName>
        <fullName evidence="6">Exodeoxyribonuclease VII small subunit</fullName>
        <shortName evidence="6">Exonuclease VII small subunit</shortName>
    </alternativeName>
</protein>
<dbReference type="HAMAP" id="MF_00337">
    <property type="entry name" value="Exonuc_7_S"/>
    <property type="match status" value="1"/>
</dbReference>
<evidence type="ECO:0000256" key="5">
    <source>
        <dbReference type="ARBA" id="ARBA00022839"/>
    </source>
</evidence>
<dbReference type="InterPro" id="IPR037004">
    <property type="entry name" value="Exonuc_VII_ssu_sf"/>
</dbReference>
<dbReference type="KEGG" id="kro:BVG79_00179"/>
<name>A0A1W6NWF4_9RHOB</name>
<dbReference type="RefSeq" id="WP_085785246.1">
    <property type="nucleotide sequence ID" value="NZ_CP019937.1"/>
</dbReference>
<dbReference type="InterPro" id="IPR003761">
    <property type="entry name" value="Exonuc_VII_S"/>
</dbReference>
<gene>
    <name evidence="6 7" type="primary">xseB</name>
    <name evidence="7" type="ORF">BVG79_00179</name>
</gene>
<keyword evidence="8" id="KW-1185">Reference proteome</keyword>
<keyword evidence="2 6" id="KW-0963">Cytoplasm</keyword>
<dbReference type="PANTHER" id="PTHR34137">
    <property type="entry name" value="EXODEOXYRIBONUCLEASE 7 SMALL SUBUNIT"/>
    <property type="match status" value="1"/>
</dbReference>
<keyword evidence="3 6" id="KW-0540">Nuclease</keyword>
<evidence type="ECO:0000256" key="3">
    <source>
        <dbReference type="ARBA" id="ARBA00022722"/>
    </source>
</evidence>
<dbReference type="SUPFAM" id="SSF116842">
    <property type="entry name" value="XseB-like"/>
    <property type="match status" value="1"/>
</dbReference>
<dbReference type="EMBL" id="CP019937">
    <property type="protein sequence ID" value="ARO13539.1"/>
    <property type="molecule type" value="Genomic_DNA"/>
</dbReference>
<comment type="catalytic activity">
    <reaction evidence="6">
        <text>Exonucleolytic cleavage in either 5'- to 3'- or 3'- to 5'-direction to yield nucleoside 5'-phosphates.</text>
        <dbReference type="EC" id="3.1.11.6"/>
    </reaction>
</comment>
<evidence type="ECO:0000256" key="1">
    <source>
        <dbReference type="ARBA" id="ARBA00009998"/>
    </source>
</evidence>
<evidence type="ECO:0000256" key="6">
    <source>
        <dbReference type="HAMAP-Rule" id="MF_00337"/>
    </source>
</evidence>
<dbReference type="EC" id="3.1.11.6" evidence="6"/>
<dbReference type="NCBIfam" id="TIGR01280">
    <property type="entry name" value="xseB"/>
    <property type="match status" value="1"/>
</dbReference>
<dbReference type="AlphaFoldDB" id="A0A1W6NWF4"/>
<evidence type="ECO:0000256" key="4">
    <source>
        <dbReference type="ARBA" id="ARBA00022801"/>
    </source>
</evidence>
<dbReference type="Pfam" id="PF02609">
    <property type="entry name" value="Exonuc_VII_S"/>
    <property type="match status" value="1"/>
</dbReference>
<proteinExistence type="inferred from homology"/>
<dbReference type="STRING" id="92947.BVG79_00179"/>